<dbReference type="Proteomes" id="UP000688137">
    <property type="component" value="Unassembled WGS sequence"/>
</dbReference>
<sequence length="190" mass="22762">MQLAIVLILNLIQNLKKGYKFCHFYTSIYKNIETLCLIYFQVNKKQMIFIKISNLRLIKKYQNVMILELKEKKQIKTAVFICAGIFWMTQALKLFLYSVILNEKEQFISAKCSDILSKYLQSILIQSIIIQISNKNHYYHELIYLTTILMLLSQIKQQFTQQIIINKYLKYYINLINLTLFMEQRFVKSL</sequence>
<gene>
    <name evidence="2" type="ORF">PPRIM_AZ9-3.1.T0400117</name>
</gene>
<name>A0A8S1LLI9_PARPR</name>
<accession>A0A8S1LLI9</accession>
<proteinExistence type="predicted"/>
<dbReference type="AlphaFoldDB" id="A0A8S1LLI9"/>
<protein>
    <recommendedName>
        <fullName evidence="4">Transmembrane protein</fullName>
    </recommendedName>
</protein>
<evidence type="ECO:0000313" key="2">
    <source>
        <dbReference type="EMBL" id="CAD8067111.1"/>
    </source>
</evidence>
<organism evidence="2 3">
    <name type="scientific">Paramecium primaurelia</name>
    <dbReference type="NCBI Taxonomy" id="5886"/>
    <lineage>
        <taxon>Eukaryota</taxon>
        <taxon>Sar</taxon>
        <taxon>Alveolata</taxon>
        <taxon>Ciliophora</taxon>
        <taxon>Intramacronucleata</taxon>
        <taxon>Oligohymenophorea</taxon>
        <taxon>Peniculida</taxon>
        <taxon>Parameciidae</taxon>
        <taxon>Paramecium</taxon>
    </lineage>
</organism>
<reference evidence="2" key="1">
    <citation type="submission" date="2021-01" db="EMBL/GenBank/DDBJ databases">
        <authorList>
            <consortium name="Genoscope - CEA"/>
            <person name="William W."/>
        </authorList>
    </citation>
    <scope>NUCLEOTIDE SEQUENCE</scope>
</reference>
<keyword evidence="1" id="KW-1133">Transmembrane helix</keyword>
<evidence type="ECO:0008006" key="4">
    <source>
        <dbReference type="Google" id="ProtNLM"/>
    </source>
</evidence>
<comment type="caution">
    <text evidence="2">The sequence shown here is derived from an EMBL/GenBank/DDBJ whole genome shotgun (WGS) entry which is preliminary data.</text>
</comment>
<keyword evidence="3" id="KW-1185">Reference proteome</keyword>
<keyword evidence="1" id="KW-0812">Transmembrane</keyword>
<feature type="transmembrane region" description="Helical" evidence="1">
    <location>
        <begin position="78"/>
        <end position="100"/>
    </location>
</feature>
<evidence type="ECO:0000313" key="3">
    <source>
        <dbReference type="Proteomes" id="UP000688137"/>
    </source>
</evidence>
<keyword evidence="1" id="KW-0472">Membrane</keyword>
<evidence type="ECO:0000256" key="1">
    <source>
        <dbReference type="SAM" id="Phobius"/>
    </source>
</evidence>
<dbReference type="EMBL" id="CAJJDM010000039">
    <property type="protein sequence ID" value="CAD8067111.1"/>
    <property type="molecule type" value="Genomic_DNA"/>
</dbReference>